<sequence length="268" mass="29804">MNPPDPDMVGFDKAHLAHTEDLASEIPDITSPLAQFLVLQDNITLDDIEVLKAHLLSHSPHSALGLDQVSKAKILDTDNIILLDFNECVHRHGSPHYWLLTLIIGAPKHGKTAEDVKNYCAIALESCLLKALTFIIHTKFCKALNSTSIIPPSQNGFWKNCHTNNNAFVLWTLIDKAASKGKTLDIAFVDISNAFPSTSHSSLWLKLEAYGLTGQYFDWIQMLYSQMTYIIAHNGIVSQKFSSLSQIHQMPHSLEALLLTLSMQMTSP</sequence>
<evidence type="ECO:0000313" key="1">
    <source>
        <dbReference type="EMBL" id="CAA7257317.1"/>
    </source>
</evidence>
<evidence type="ECO:0008006" key="3">
    <source>
        <dbReference type="Google" id="ProtNLM"/>
    </source>
</evidence>
<dbReference type="EMBL" id="CACVBS010000001">
    <property type="protein sequence ID" value="CAA7257317.1"/>
    <property type="molecule type" value="Genomic_DNA"/>
</dbReference>
<name>A0A8S0VSL0_CYCAE</name>
<proteinExistence type="predicted"/>
<dbReference type="PANTHER" id="PTHR19446">
    <property type="entry name" value="REVERSE TRANSCRIPTASES"/>
    <property type="match status" value="1"/>
</dbReference>
<evidence type="ECO:0000313" key="2">
    <source>
        <dbReference type="Proteomes" id="UP000467700"/>
    </source>
</evidence>
<reference evidence="1 2" key="1">
    <citation type="submission" date="2020-01" db="EMBL/GenBank/DDBJ databases">
        <authorList>
            <person name="Gupta K D."/>
        </authorList>
    </citation>
    <scope>NUCLEOTIDE SEQUENCE [LARGE SCALE GENOMIC DNA]</scope>
</reference>
<dbReference type="OrthoDB" id="3049395at2759"/>
<accession>A0A8S0VSL0</accession>
<dbReference type="AlphaFoldDB" id="A0A8S0VSL0"/>
<keyword evidence="2" id="KW-1185">Reference proteome</keyword>
<dbReference type="Proteomes" id="UP000467700">
    <property type="component" value="Unassembled WGS sequence"/>
</dbReference>
<gene>
    <name evidence="1" type="ORF">AAE3_LOCUS51</name>
</gene>
<organism evidence="1 2">
    <name type="scientific">Cyclocybe aegerita</name>
    <name type="common">Black poplar mushroom</name>
    <name type="synonym">Agrocybe aegerita</name>
    <dbReference type="NCBI Taxonomy" id="1973307"/>
    <lineage>
        <taxon>Eukaryota</taxon>
        <taxon>Fungi</taxon>
        <taxon>Dikarya</taxon>
        <taxon>Basidiomycota</taxon>
        <taxon>Agaricomycotina</taxon>
        <taxon>Agaricomycetes</taxon>
        <taxon>Agaricomycetidae</taxon>
        <taxon>Agaricales</taxon>
        <taxon>Agaricineae</taxon>
        <taxon>Bolbitiaceae</taxon>
        <taxon>Cyclocybe</taxon>
    </lineage>
</organism>
<comment type="caution">
    <text evidence="1">The sequence shown here is derived from an EMBL/GenBank/DDBJ whole genome shotgun (WGS) entry which is preliminary data.</text>
</comment>
<protein>
    <recommendedName>
        <fullName evidence="3">Reverse transcriptase domain-containing protein</fullName>
    </recommendedName>
</protein>